<dbReference type="EC" id="1.17.1.4" evidence="5"/>
<dbReference type="Gene3D" id="3.30.465.10">
    <property type="match status" value="1"/>
</dbReference>
<dbReference type="Pfam" id="PF03450">
    <property type="entry name" value="CO_deh_flav_C"/>
    <property type="match status" value="1"/>
</dbReference>
<keyword evidence="6" id="KW-1185">Reference proteome</keyword>
<dbReference type="InterPro" id="IPR016166">
    <property type="entry name" value="FAD-bd_PCMH"/>
</dbReference>
<feature type="domain" description="FAD-binding PCMH-type" evidence="4">
    <location>
        <begin position="1"/>
        <end position="168"/>
    </location>
</feature>
<evidence type="ECO:0000256" key="3">
    <source>
        <dbReference type="ARBA" id="ARBA00023002"/>
    </source>
</evidence>
<dbReference type="InterPro" id="IPR036683">
    <property type="entry name" value="CO_DH_flav_C_dom_sf"/>
</dbReference>
<dbReference type="InterPro" id="IPR016167">
    <property type="entry name" value="FAD-bd_PCMH_sub1"/>
</dbReference>
<dbReference type="InterPro" id="IPR016169">
    <property type="entry name" value="FAD-bd_PCMH_sub2"/>
</dbReference>
<dbReference type="SMART" id="SM01092">
    <property type="entry name" value="CO_deh_flav_C"/>
    <property type="match status" value="1"/>
</dbReference>
<dbReference type="EMBL" id="LT669839">
    <property type="protein sequence ID" value="SHD76344.1"/>
    <property type="molecule type" value="Genomic_DNA"/>
</dbReference>
<dbReference type="RefSeq" id="WP_005585032.1">
    <property type="nucleotide sequence ID" value="NZ_LT669839.1"/>
</dbReference>
<dbReference type="SUPFAM" id="SSF56176">
    <property type="entry name" value="FAD-binding/transporter-associated domain-like"/>
    <property type="match status" value="1"/>
</dbReference>
<dbReference type="HOGENOM" id="CLU_058050_0_1_9"/>
<dbReference type="GO" id="GO:0071949">
    <property type="term" value="F:FAD binding"/>
    <property type="evidence" value="ECO:0007669"/>
    <property type="project" value="InterPro"/>
</dbReference>
<dbReference type="Gene3D" id="3.30.390.50">
    <property type="entry name" value="CO dehydrogenase flavoprotein, C-terminal domain"/>
    <property type="match status" value="1"/>
</dbReference>
<protein>
    <submittedName>
        <fullName evidence="5">Xanthine dehydrogenase, FAD binding subunit (Part 2)</fullName>
        <ecNumber evidence="5">1.17.1.4</ecNumber>
    </submittedName>
</protein>
<dbReference type="PANTHER" id="PTHR42659">
    <property type="entry name" value="XANTHINE DEHYDROGENASE SUBUNIT C-RELATED"/>
    <property type="match status" value="1"/>
</dbReference>
<keyword evidence="3 5" id="KW-0560">Oxidoreductase</keyword>
<dbReference type="Proteomes" id="UP000245423">
    <property type="component" value="Chromosome 1"/>
</dbReference>
<dbReference type="PROSITE" id="PS51387">
    <property type="entry name" value="FAD_PCMH"/>
    <property type="match status" value="1"/>
</dbReference>
<sequence>MQAYRGKTIEEVIQLLAKYKGKIIAGGTDLIIDLRNGKLTSDTLIDISSIEELRRVEEYDETINIGAATTFTQIIENPLFQENLYGLKRACNTVGSPQIRNKGTIGGNIANGSPAADSIPPLLCLDSIIVLESIKGKREIGLEDYYKDNISIKEDELIISVQFKKPDKGQILSFAKLGLRKALAISRLSIATLLELDENNKVKTIKIASGSLGRYPMREPIVEEFLLGRELTVDVTDKAVKVLQQVMGERLGGRSTLPYKRIAVERIFKEALGDGLKRLKGVEIW</sequence>
<dbReference type="OrthoDB" id="9774454at2"/>
<organism evidence="5 6">
    <name type="scientific">[Clostridium] ultunense Esp</name>
    <dbReference type="NCBI Taxonomy" id="1288971"/>
    <lineage>
        <taxon>Bacteria</taxon>
        <taxon>Bacillati</taxon>
        <taxon>Bacillota</taxon>
        <taxon>Tissierellia</taxon>
        <taxon>Tissierellales</taxon>
        <taxon>Tepidimicrobiaceae</taxon>
        <taxon>Schnuerera</taxon>
    </lineage>
</organism>
<dbReference type="InterPro" id="IPR051312">
    <property type="entry name" value="Diverse_Substr_Oxidored"/>
</dbReference>
<dbReference type="InterPro" id="IPR036318">
    <property type="entry name" value="FAD-bd_PCMH-like_sf"/>
</dbReference>
<dbReference type="GO" id="GO:0004854">
    <property type="term" value="F:xanthine dehydrogenase activity"/>
    <property type="evidence" value="ECO:0007669"/>
    <property type="project" value="UniProtKB-EC"/>
</dbReference>
<keyword evidence="1" id="KW-0285">Flavoprotein</keyword>
<evidence type="ECO:0000259" key="4">
    <source>
        <dbReference type="PROSITE" id="PS51387"/>
    </source>
</evidence>
<dbReference type="PANTHER" id="PTHR42659:SF2">
    <property type="entry name" value="XANTHINE DEHYDROGENASE SUBUNIT C-RELATED"/>
    <property type="match status" value="1"/>
</dbReference>
<dbReference type="InterPro" id="IPR005107">
    <property type="entry name" value="CO_DH_flav_C"/>
</dbReference>
<dbReference type="SUPFAM" id="SSF55447">
    <property type="entry name" value="CO dehydrogenase flavoprotein C-terminal domain-like"/>
    <property type="match status" value="1"/>
</dbReference>
<evidence type="ECO:0000256" key="2">
    <source>
        <dbReference type="ARBA" id="ARBA00022827"/>
    </source>
</evidence>
<dbReference type="InterPro" id="IPR002346">
    <property type="entry name" value="Mopterin_DH_FAD-bd"/>
</dbReference>
<dbReference type="Pfam" id="PF00941">
    <property type="entry name" value="FAD_binding_5"/>
    <property type="match status" value="1"/>
</dbReference>
<proteinExistence type="predicted"/>
<evidence type="ECO:0000256" key="1">
    <source>
        <dbReference type="ARBA" id="ARBA00022630"/>
    </source>
</evidence>
<evidence type="ECO:0000313" key="5">
    <source>
        <dbReference type="EMBL" id="SHD76344.1"/>
    </source>
</evidence>
<keyword evidence="2" id="KW-0274">FAD</keyword>
<gene>
    <name evidence="5" type="ORF">CUESP1_0968</name>
</gene>
<dbReference type="AlphaFoldDB" id="M1ZAY3"/>
<dbReference type="Gene3D" id="3.30.43.10">
    <property type="entry name" value="Uridine Diphospho-n-acetylenolpyruvylglucosamine Reductase, domain 2"/>
    <property type="match status" value="1"/>
</dbReference>
<reference evidence="5 6" key="1">
    <citation type="submission" date="2016-11" db="EMBL/GenBank/DDBJ databases">
        <authorList>
            <person name="Manzoor S."/>
        </authorList>
    </citation>
    <scope>NUCLEOTIDE SEQUENCE [LARGE SCALE GENOMIC DNA]</scope>
    <source>
        <strain evidence="5">Clostridium ultunense strain Esp</strain>
    </source>
</reference>
<accession>M1ZAY3</accession>
<name>M1ZAY3_9FIRM</name>
<evidence type="ECO:0000313" key="6">
    <source>
        <dbReference type="Proteomes" id="UP000245423"/>
    </source>
</evidence>